<protein>
    <recommendedName>
        <fullName evidence="3">Beta-lactamase class A catalytic domain-containing protein</fullName>
    </recommendedName>
</protein>
<dbReference type="SUPFAM" id="SSF56601">
    <property type="entry name" value="beta-lactamase/transpeptidase-like"/>
    <property type="match status" value="1"/>
</dbReference>
<name>A0AAD0TNI2_9LACO</name>
<evidence type="ECO:0000313" key="4">
    <source>
        <dbReference type="EMBL" id="AYJ38043.1"/>
    </source>
</evidence>
<dbReference type="Proteomes" id="UP000277896">
    <property type="component" value="Chromosome"/>
</dbReference>
<feature type="domain" description="Beta-lactamase class A catalytic" evidence="3">
    <location>
        <begin position="465"/>
        <end position="552"/>
    </location>
</feature>
<reference evidence="4 5" key="1">
    <citation type="submission" date="2018-10" db="EMBL/GenBank/DDBJ databases">
        <title>Genome seuquencing of Lactobacillus species.</title>
        <authorList>
            <person name="Baek C."/>
            <person name="Yi H."/>
        </authorList>
    </citation>
    <scope>NUCLEOTIDE SEQUENCE [LARGE SCALE GENOMIC DNA]</scope>
    <source>
        <strain evidence="4 5">DSM 10667</strain>
    </source>
</reference>
<feature type="transmembrane region" description="Helical" evidence="2">
    <location>
        <begin position="270"/>
        <end position="288"/>
    </location>
</feature>
<feature type="transmembrane region" description="Helical" evidence="2">
    <location>
        <begin position="61"/>
        <end position="85"/>
    </location>
</feature>
<dbReference type="PANTHER" id="PTHR35333">
    <property type="entry name" value="BETA-LACTAMASE"/>
    <property type="match status" value="1"/>
</dbReference>
<dbReference type="InterPro" id="IPR045155">
    <property type="entry name" value="Beta-lactam_cat"/>
</dbReference>
<accession>A0AAD0TNI2</accession>
<feature type="compositionally biased region" description="Polar residues" evidence="1">
    <location>
        <begin position="358"/>
        <end position="375"/>
    </location>
</feature>
<dbReference type="GO" id="GO:0046677">
    <property type="term" value="P:response to antibiotic"/>
    <property type="evidence" value="ECO:0007669"/>
    <property type="project" value="InterPro"/>
</dbReference>
<feature type="transmembrane region" description="Helical" evidence="2">
    <location>
        <begin position="294"/>
        <end position="317"/>
    </location>
</feature>
<dbReference type="AlphaFoldDB" id="A0AAD0TNI2"/>
<evidence type="ECO:0000256" key="1">
    <source>
        <dbReference type="SAM" id="MobiDB-lite"/>
    </source>
</evidence>
<dbReference type="InterPro" id="IPR000871">
    <property type="entry name" value="Beta-lactam_class-A"/>
</dbReference>
<dbReference type="Pfam" id="PF13354">
    <property type="entry name" value="Beta-lactamase2"/>
    <property type="match status" value="1"/>
</dbReference>
<organism evidence="4 5">
    <name type="scientific">Lactiplantibacillus paraplantarum</name>
    <dbReference type="NCBI Taxonomy" id="60520"/>
    <lineage>
        <taxon>Bacteria</taxon>
        <taxon>Bacillati</taxon>
        <taxon>Bacillota</taxon>
        <taxon>Bacilli</taxon>
        <taxon>Lactobacillales</taxon>
        <taxon>Lactobacillaceae</taxon>
        <taxon>Lactiplantibacillus</taxon>
    </lineage>
</organism>
<dbReference type="EMBL" id="CP032744">
    <property type="protein sequence ID" value="AYJ38043.1"/>
    <property type="molecule type" value="Genomic_DNA"/>
</dbReference>
<feature type="transmembrane region" description="Helical" evidence="2">
    <location>
        <begin position="329"/>
        <end position="347"/>
    </location>
</feature>
<keyword evidence="2" id="KW-0812">Transmembrane</keyword>
<sequence length="632" mass="70785">MKIQQWYGLGLVGVILMGISQVLTSINGEVVSFALIMGVLGGAVTQRLMPRHQTKHPLSMVTEVAFILQSLLILLVLVLSVSWLMEPSFVHIYGETTLPVRSLIWTLGGTTGAMHNVFSHLWPVLIYILGLLWLRSTVQVVMIWQLSWRRTVMISNLVLILLTIVFNGGWLFTRTGSLLPTSLFLLPFAIGSLIATKRQTSHAERAIQRGPVDVNFALLGYVVLMLIGCHMSAFQNHWLQLGWLLIGCIGSSWLLFMVQPVMVTIRQWHVLMVGYLWYLYYWPLVWLFDSATHPLRYVGILPLALVLAVVDYVGYQWLTRRPHIYQRRLLISVAVVCIGVLGSFSSYQASKIAPHQQTKSESSVATSTTKQATARSTKHLAKHSTVSPTRQRQQLLSAWQKIIDRQTVKVGIAMYSPRTKQTVTYTKDTDGSGYYVASTVKASILTELLHQRDQGNLTFTPGEQTLAESMIRNSDNDAATGLLSNGLGSYGALNNLYQNLKMTHTTANLSSWSMTKTTPADQVRLLRTIYYPSDYLTKRSKHYIQNLMGTVSHEQSWGVSKSAPNYQLKNGWMDLSDNGLGWQVNSIGHVYDQHRDPQGYVIAIYTNQDATMSQGVDLVESLAAVTHQIMAP</sequence>
<dbReference type="RefSeq" id="WP_021732434.1">
    <property type="nucleotide sequence ID" value="NZ_AVAI01000154.1"/>
</dbReference>
<feature type="transmembrane region" description="Helical" evidence="2">
    <location>
        <begin position="30"/>
        <end position="49"/>
    </location>
</feature>
<dbReference type="GO" id="GO:0008800">
    <property type="term" value="F:beta-lactamase activity"/>
    <property type="evidence" value="ECO:0007669"/>
    <property type="project" value="InterPro"/>
</dbReference>
<proteinExistence type="predicted"/>
<feature type="transmembrane region" description="Helical" evidence="2">
    <location>
        <begin position="7"/>
        <end position="24"/>
    </location>
</feature>
<dbReference type="PANTHER" id="PTHR35333:SF3">
    <property type="entry name" value="BETA-LACTAMASE-TYPE TRANSPEPTIDASE FOLD CONTAINING PROTEIN"/>
    <property type="match status" value="1"/>
</dbReference>
<keyword evidence="2" id="KW-1133">Transmembrane helix</keyword>
<feature type="region of interest" description="Disordered" evidence="1">
    <location>
        <begin position="358"/>
        <end position="386"/>
    </location>
</feature>
<dbReference type="Gene3D" id="3.40.710.10">
    <property type="entry name" value="DD-peptidase/beta-lactamase superfamily"/>
    <property type="match status" value="1"/>
</dbReference>
<evidence type="ECO:0000256" key="2">
    <source>
        <dbReference type="SAM" id="Phobius"/>
    </source>
</evidence>
<evidence type="ECO:0000313" key="5">
    <source>
        <dbReference type="Proteomes" id="UP000277896"/>
    </source>
</evidence>
<feature type="transmembrane region" description="Helical" evidence="2">
    <location>
        <begin position="240"/>
        <end position="258"/>
    </location>
</feature>
<feature type="transmembrane region" description="Helical" evidence="2">
    <location>
        <begin position="178"/>
        <end position="195"/>
    </location>
</feature>
<feature type="transmembrane region" description="Helical" evidence="2">
    <location>
        <begin position="216"/>
        <end position="234"/>
    </location>
</feature>
<dbReference type="GO" id="GO:0030655">
    <property type="term" value="P:beta-lactam antibiotic catabolic process"/>
    <property type="evidence" value="ECO:0007669"/>
    <property type="project" value="InterPro"/>
</dbReference>
<dbReference type="InterPro" id="IPR012338">
    <property type="entry name" value="Beta-lactam/transpept-like"/>
</dbReference>
<feature type="transmembrane region" description="Helical" evidence="2">
    <location>
        <begin position="151"/>
        <end position="172"/>
    </location>
</feature>
<keyword evidence="2" id="KW-0472">Membrane</keyword>
<evidence type="ECO:0000259" key="3">
    <source>
        <dbReference type="Pfam" id="PF13354"/>
    </source>
</evidence>
<gene>
    <name evidence="4" type="ORF">LP667_04040</name>
</gene>